<keyword evidence="2" id="KW-1185">Reference proteome</keyword>
<evidence type="ECO:0000313" key="2">
    <source>
        <dbReference type="Proteomes" id="UP000605970"/>
    </source>
</evidence>
<evidence type="ECO:0000313" key="1">
    <source>
        <dbReference type="EMBL" id="KAF7627345.1"/>
    </source>
</evidence>
<reference evidence="1" key="1">
    <citation type="journal article" date="2020" name="Ecol. Evol.">
        <title>Genome structure and content of the rice root-knot nematode (Meloidogyne graminicola).</title>
        <authorList>
            <person name="Phan N.T."/>
            <person name="Danchin E.G.J."/>
            <person name="Klopp C."/>
            <person name="Perfus-Barbeoch L."/>
            <person name="Kozlowski D.K."/>
            <person name="Koutsovoulos G.D."/>
            <person name="Lopez-Roques C."/>
            <person name="Bouchez O."/>
            <person name="Zahm M."/>
            <person name="Besnard G."/>
            <person name="Bellafiore S."/>
        </authorList>
    </citation>
    <scope>NUCLEOTIDE SEQUENCE</scope>
    <source>
        <strain evidence="1">VN-18</strain>
    </source>
</reference>
<proteinExistence type="predicted"/>
<sequence>MACECACCVQNMVAKIVNVLTVTAPKIVDQLVDLTRNHVVPNKLDVSRLYIRKAKLIAKQIFWGKNIFDL</sequence>
<name>A0A8S9Z817_9BILA</name>
<gene>
    <name evidence="1" type="ORF">Mgra_00009354</name>
</gene>
<accession>A0A8S9Z817</accession>
<dbReference type="AlphaFoldDB" id="A0A8S9Z817"/>
<dbReference type="EMBL" id="JABEBT010000151">
    <property type="protein sequence ID" value="KAF7627345.1"/>
    <property type="molecule type" value="Genomic_DNA"/>
</dbReference>
<dbReference type="OrthoDB" id="5871872at2759"/>
<organism evidence="1 2">
    <name type="scientific">Meloidogyne graminicola</name>
    <dbReference type="NCBI Taxonomy" id="189291"/>
    <lineage>
        <taxon>Eukaryota</taxon>
        <taxon>Metazoa</taxon>
        <taxon>Ecdysozoa</taxon>
        <taxon>Nematoda</taxon>
        <taxon>Chromadorea</taxon>
        <taxon>Rhabditida</taxon>
        <taxon>Tylenchina</taxon>
        <taxon>Tylenchomorpha</taxon>
        <taxon>Tylenchoidea</taxon>
        <taxon>Meloidogynidae</taxon>
        <taxon>Meloidogyninae</taxon>
        <taxon>Meloidogyne</taxon>
    </lineage>
</organism>
<protein>
    <submittedName>
        <fullName evidence="1">Uncharacterized protein</fullName>
    </submittedName>
</protein>
<comment type="caution">
    <text evidence="1">The sequence shown here is derived from an EMBL/GenBank/DDBJ whole genome shotgun (WGS) entry which is preliminary data.</text>
</comment>
<dbReference type="Proteomes" id="UP000605970">
    <property type="component" value="Unassembled WGS sequence"/>
</dbReference>